<dbReference type="PROSITE" id="PS50109">
    <property type="entry name" value="HIS_KIN"/>
    <property type="match status" value="1"/>
</dbReference>
<dbReference type="PANTHER" id="PTHR41523:SF8">
    <property type="entry name" value="ETHYLENE RESPONSE SENSOR PROTEIN"/>
    <property type="match status" value="1"/>
</dbReference>
<dbReference type="Proteomes" id="UP001169069">
    <property type="component" value="Unassembled WGS sequence"/>
</dbReference>
<keyword evidence="8" id="KW-1133">Transmembrane helix</keyword>
<dbReference type="InterPro" id="IPR011495">
    <property type="entry name" value="Sig_transdc_His_kin_sub2_dim/P"/>
</dbReference>
<dbReference type="SUPFAM" id="SSF55874">
    <property type="entry name" value="ATPase domain of HSP90 chaperone/DNA topoisomerase II/histidine kinase"/>
    <property type="match status" value="1"/>
</dbReference>
<proteinExistence type="predicted"/>
<feature type="transmembrane region" description="Helical" evidence="8">
    <location>
        <begin position="12"/>
        <end position="31"/>
    </location>
</feature>
<keyword evidence="7 10" id="KW-0067">ATP-binding</keyword>
<comment type="catalytic activity">
    <reaction evidence="1">
        <text>ATP + protein L-histidine = ADP + protein N-phospho-L-histidine.</text>
        <dbReference type="EC" id="2.7.13.3"/>
    </reaction>
</comment>
<keyword evidence="4" id="KW-0808">Transferase</keyword>
<feature type="domain" description="Histidine kinase" evidence="9">
    <location>
        <begin position="192"/>
        <end position="379"/>
    </location>
</feature>
<keyword evidence="8" id="KW-0812">Transmembrane</keyword>
<dbReference type="InterPro" id="IPR003594">
    <property type="entry name" value="HATPase_dom"/>
</dbReference>
<feature type="transmembrane region" description="Helical" evidence="8">
    <location>
        <begin position="97"/>
        <end position="114"/>
    </location>
</feature>
<keyword evidence="6" id="KW-0418">Kinase</keyword>
<feature type="transmembrane region" description="Helical" evidence="8">
    <location>
        <begin position="43"/>
        <end position="64"/>
    </location>
</feature>
<evidence type="ECO:0000256" key="6">
    <source>
        <dbReference type="ARBA" id="ARBA00022777"/>
    </source>
</evidence>
<feature type="transmembrane region" description="Helical" evidence="8">
    <location>
        <begin position="71"/>
        <end position="91"/>
    </location>
</feature>
<organism evidence="10 11">
    <name type="scientific">Sulfurovum zhangzhouensis</name>
    <dbReference type="NCBI Taxonomy" id="3019067"/>
    <lineage>
        <taxon>Bacteria</taxon>
        <taxon>Pseudomonadati</taxon>
        <taxon>Campylobacterota</taxon>
        <taxon>Epsilonproteobacteria</taxon>
        <taxon>Campylobacterales</taxon>
        <taxon>Sulfurovaceae</taxon>
        <taxon>Sulfurovum</taxon>
    </lineage>
</organism>
<evidence type="ECO:0000256" key="7">
    <source>
        <dbReference type="ARBA" id="ARBA00022840"/>
    </source>
</evidence>
<dbReference type="PANTHER" id="PTHR41523">
    <property type="entry name" value="TWO-COMPONENT SYSTEM SENSOR PROTEIN"/>
    <property type="match status" value="1"/>
</dbReference>
<dbReference type="Gene3D" id="3.30.565.10">
    <property type="entry name" value="Histidine kinase-like ATPase, C-terminal domain"/>
    <property type="match status" value="1"/>
</dbReference>
<dbReference type="Pfam" id="PF07568">
    <property type="entry name" value="HisKA_2"/>
    <property type="match status" value="1"/>
</dbReference>
<evidence type="ECO:0000256" key="4">
    <source>
        <dbReference type="ARBA" id="ARBA00022679"/>
    </source>
</evidence>
<reference evidence="10" key="1">
    <citation type="submission" date="2023-01" db="EMBL/GenBank/DDBJ databases">
        <title>Sulfurovum sp. zt1-1 genome assembly.</title>
        <authorList>
            <person name="Wang J."/>
        </authorList>
    </citation>
    <scope>NUCLEOTIDE SEQUENCE</scope>
    <source>
        <strain evidence="10">Zt1-1</strain>
    </source>
</reference>
<dbReference type="InterPro" id="IPR036890">
    <property type="entry name" value="HATPase_C_sf"/>
</dbReference>
<evidence type="ECO:0000256" key="3">
    <source>
        <dbReference type="ARBA" id="ARBA00022553"/>
    </source>
</evidence>
<comment type="caution">
    <text evidence="10">The sequence shown here is derived from an EMBL/GenBank/DDBJ whole genome shotgun (WGS) entry which is preliminary data.</text>
</comment>
<name>A0ABT7QYJ9_9BACT</name>
<dbReference type="InterPro" id="IPR005467">
    <property type="entry name" value="His_kinase_dom"/>
</dbReference>
<dbReference type="Pfam" id="PF13581">
    <property type="entry name" value="HATPase_c_2"/>
    <property type="match status" value="1"/>
</dbReference>
<dbReference type="EMBL" id="JAQIBD010000002">
    <property type="protein sequence ID" value="MDM5271917.1"/>
    <property type="molecule type" value="Genomic_DNA"/>
</dbReference>
<dbReference type="EC" id="2.7.13.3" evidence="2"/>
<keyword evidence="8" id="KW-0472">Membrane</keyword>
<evidence type="ECO:0000313" key="11">
    <source>
        <dbReference type="Proteomes" id="UP001169069"/>
    </source>
</evidence>
<keyword evidence="5" id="KW-0547">Nucleotide-binding</keyword>
<evidence type="ECO:0000259" key="9">
    <source>
        <dbReference type="PROSITE" id="PS50109"/>
    </source>
</evidence>
<keyword evidence="3" id="KW-0597">Phosphoprotein</keyword>
<sequence>MKNELYHRNTQQLFLRLSKLFFIISLIIITVDTFESYKHHFHTMVWIETSALYAQIVGFMFYYLRLITLRTFASILIISVSLLIVLALFIIGENPEFSLFALAILPTFIFFFLGIKNGKRFTFFMIFMLFLAVLNSELNILEPIIFPSSLYVEILIGYTGISFLHYRFEVYRQNFQTELLTFSKSQKILLKELNHRVKNNLQMIMGLLLMQSNRIKNDQCKKVLSSQVNRLKVIGLVHEQLSYSSESTKVDIEKYLKSIITSLQMLTKHKIILNIEKQLTLDTSTATYLGLFVNEAVSNAIEHAYLPDMAEEIIVSYVMENHTCRLTIEDRGQGFTSTNTRNSLGLSLMETISDFLDDSFMILDFENGTKITLEFSIKNDSQKFLNSDLL</sequence>
<evidence type="ECO:0000256" key="1">
    <source>
        <dbReference type="ARBA" id="ARBA00000085"/>
    </source>
</evidence>
<dbReference type="GO" id="GO:0005524">
    <property type="term" value="F:ATP binding"/>
    <property type="evidence" value="ECO:0007669"/>
    <property type="project" value="UniProtKB-KW"/>
</dbReference>
<accession>A0ABT7QYJ9</accession>
<evidence type="ECO:0000313" key="10">
    <source>
        <dbReference type="EMBL" id="MDM5271917.1"/>
    </source>
</evidence>
<protein>
    <recommendedName>
        <fullName evidence="2">histidine kinase</fullName>
        <ecNumber evidence="2">2.7.13.3</ecNumber>
    </recommendedName>
</protein>
<evidence type="ECO:0000256" key="2">
    <source>
        <dbReference type="ARBA" id="ARBA00012438"/>
    </source>
</evidence>
<dbReference type="Gene3D" id="3.30.450.20">
    <property type="entry name" value="PAS domain"/>
    <property type="match status" value="1"/>
</dbReference>
<evidence type="ECO:0000256" key="8">
    <source>
        <dbReference type="SAM" id="Phobius"/>
    </source>
</evidence>
<dbReference type="RefSeq" id="WP_289413640.1">
    <property type="nucleotide sequence ID" value="NZ_JAQIBD010000002.1"/>
</dbReference>
<feature type="transmembrane region" description="Helical" evidence="8">
    <location>
        <begin position="144"/>
        <end position="166"/>
    </location>
</feature>
<feature type="transmembrane region" description="Helical" evidence="8">
    <location>
        <begin position="121"/>
        <end position="138"/>
    </location>
</feature>
<gene>
    <name evidence="10" type="ORF">PGH07_06980</name>
</gene>
<keyword evidence="11" id="KW-1185">Reference proteome</keyword>
<evidence type="ECO:0000256" key="5">
    <source>
        <dbReference type="ARBA" id="ARBA00022741"/>
    </source>
</evidence>